<protein>
    <submittedName>
        <fullName evidence="1">Uncharacterized protein</fullName>
    </submittedName>
</protein>
<name>N8WTY4_9GAMM</name>
<dbReference type="eggNOG" id="ENOG5033YR5">
    <property type="taxonomic scope" value="Bacteria"/>
</dbReference>
<dbReference type="EMBL" id="APPE01000031">
    <property type="protein sequence ID" value="ENV00354.1"/>
    <property type="molecule type" value="Genomic_DNA"/>
</dbReference>
<evidence type="ECO:0000313" key="2">
    <source>
        <dbReference type="Proteomes" id="UP000013070"/>
    </source>
</evidence>
<dbReference type="Proteomes" id="UP000013070">
    <property type="component" value="Unassembled WGS sequence"/>
</dbReference>
<dbReference type="PATRIC" id="fig|1217710.3.peg.554"/>
<dbReference type="RefSeq" id="WP_004780835.1">
    <property type="nucleotide sequence ID" value="NZ_KB849398.1"/>
</dbReference>
<keyword evidence="2" id="KW-1185">Reference proteome</keyword>
<evidence type="ECO:0000313" key="1">
    <source>
        <dbReference type="EMBL" id="ENV00354.1"/>
    </source>
</evidence>
<sequence>MFSNDYKTVKNRLGYCFDLCNAKDLAKETTAERDLLIIGKRVKTLRSLIAGQSLPKHEILLTSTSALHSFLKDQIESFEAETDEAAKAQKLLKIKNFLDVQAVSANQDKTRMLSVGYDRDQIASKITENSSLITGLVNHTIENSLIKDLFDADRARALNDELKRTTQAYDEQAKAAWKALTSRYDEIRKPFIDFRDEFLDKLSNDDLSLEEREAIKQEYQPKLDALETKSREDYKKLKSSLYDDLEANHKANKQRITDQKLALVKVVKDAILAKSTVTHADAEKWIAEKVTITKAVQNKMKRNGITPEKFHQDLKDFFVITNGRLGKIRIDTKNHDRAYASGTTTHDSEGYVMLDNEFSQRVLWHELAHHLESDDALRLVAREYIKSRSLDGGKRHKLRDLTGNKGFGHREIAYKTDMYSHYVAKIYEHGSTEVFSMGVEAMYDDLVLYETMLKDPKTIEFVAGALMQSKDEIDLINQGIRDGVLEVKEGVSSLQVEKYQEIFLKLAGLVAFNTSFNADESEFLPVDKTTFFDEWKSKFYGTLTLPGGKELVLLKSGKVKYKSFRGRAMKGVFALDFAGYRQAKPSIPDDPRMRYFAYGYGVNDQAVHAIQTQDLDRIKVLALSMEFHKTAGYSIPDTKGEIGEGFMSFEKLDNLSKHYLQG</sequence>
<organism evidence="1 2">
    <name type="scientific">Acinetobacter variabilis</name>
    <dbReference type="NCBI Taxonomy" id="70346"/>
    <lineage>
        <taxon>Bacteria</taxon>
        <taxon>Pseudomonadati</taxon>
        <taxon>Pseudomonadota</taxon>
        <taxon>Gammaproteobacteria</taxon>
        <taxon>Moraxellales</taxon>
        <taxon>Moraxellaceae</taxon>
        <taxon>Acinetobacter</taxon>
    </lineage>
</organism>
<gene>
    <name evidence="1" type="ORF">F969_00585</name>
</gene>
<reference evidence="1 2" key="1">
    <citation type="submission" date="2013-02" db="EMBL/GenBank/DDBJ databases">
        <title>The Genome Sequence of Acinetobacter sp. NIPH 899.</title>
        <authorList>
            <consortium name="The Broad Institute Genome Sequencing Platform"/>
            <consortium name="The Broad Institute Genome Sequencing Center for Infectious Disease"/>
            <person name="Cerqueira G."/>
            <person name="Feldgarden M."/>
            <person name="Courvalin P."/>
            <person name="Perichon B."/>
            <person name="Grillot-Courvalin C."/>
            <person name="Clermont D."/>
            <person name="Rocha E."/>
            <person name="Yoon E.-J."/>
            <person name="Nemec A."/>
            <person name="Walker B."/>
            <person name="Young S.K."/>
            <person name="Zeng Q."/>
            <person name="Gargeya S."/>
            <person name="Fitzgerald M."/>
            <person name="Haas B."/>
            <person name="Abouelleil A."/>
            <person name="Alvarado L."/>
            <person name="Arachchi H.M."/>
            <person name="Berlin A.M."/>
            <person name="Chapman S.B."/>
            <person name="Dewar J."/>
            <person name="Goldberg J."/>
            <person name="Griggs A."/>
            <person name="Gujja S."/>
            <person name="Hansen M."/>
            <person name="Howarth C."/>
            <person name="Imamovic A."/>
            <person name="Larimer J."/>
            <person name="McCowan C."/>
            <person name="Murphy C."/>
            <person name="Neiman D."/>
            <person name="Pearson M."/>
            <person name="Priest M."/>
            <person name="Roberts A."/>
            <person name="Saif S."/>
            <person name="Shea T."/>
            <person name="Sisk P."/>
            <person name="Sykes S."/>
            <person name="Wortman J."/>
            <person name="Nusbaum C."/>
            <person name="Birren B."/>
        </authorList>
    </citation>
    <scope>NUCLEOTIDE SEQUENCE [LARGE SCALE GENOMIC DNA]</scope>
    <source>
        <strain evidence="1 2">NIPH 899</strain>
    </source>
</reference>
<dbReference type="HOGENOM" id="CLU_414281_0_0_6"/>
<comment type="caution">
    <text evidence="1">The sequence shown here is derived from an EMBL/GenBank/DDBJ whole genome shotgun (WGS) entry which is preliminary data.</text>
</comment>
<dbReference type="AlphaFoldDB" id="N8WTY4"/>
<accession>N8WTY4</accession>
<proteinExistence type="predicted"/>